<evidence type="ECO:0000256" key="1">
    <source>
        <dbReference type="SAM" id="MobiDB-lite"/>
    </source>
</evidence>
<name>A0A9P9E269_9PLEO</name>
<sequence>MCSARAKPERKGLVTAFSSLGSSVSVLGEQAETKRPAQGEWMETEKQLGHERASKCTQPRRRSQGGGVDCGVSPSMKKGRTRTGTARACGEPRRPSEGTPTWQRQPPRRPRAPASLCFAGSDRLFTKHVSRWEWAGWLVLSIGTHCPVSTPTVCAVVVYAHTHTAPVKYIDYRIPSSEDRFLSSSPHLDFSQPSLWIWILGFYDDDYDSLRFTATTYHYDHRHIRLRLIPSGMRTRTPANQPSHHIRI</sequence>
<evidence type="ECO:0000313" key="3">
    <source>
        <dbReference type="Proteomes" id="UP000700596"/>
    </source>
</evidence>
<gene>
    <name evidence="2" type="ORF">B0J11DRAFT_505073</name>
</gene>
<reference evidence="2" key="1">
    <citation type="journal article" date="2021" name="Nat. Commun.">
        <title>Genetic determinants of endophytism in the Arabidopsis root mycobiome.</title>
        <authorList>
            <person name="Mesny F."/>
            <person name="Miyauchi S."/>
            <person name="Thiergart T."/>
            <person name="Pickel B."/>
            <person name="Atanasova L."/>
            <person name="Karlsson M."/>
            <person name="Huettel B."/>
            <person name="Barry K.W."/>
            <person name="Haridas S."/>
            <person name="Chen C."/>
            <person name="Bauer D."/>
            <person name="Andreopoulos W."/>
            <person name="Pangilinan J."/>
            <person name="LaButti K."/>
            <person name="Riley R."/>
            <person name="Lipzen A."/>
            <person name="Clum A."/>
            <person name="Drula E."/>
            <person name="Henrissat B."/>
            <person name="Kohler A."/>
            <person name="Grigoriev I.V."/>
            <person name="Martin F.M."/>
            <person name="Hacquard S."/>
        </authorList>
    </citation>
    <scope>NUCLEOTIDE SEQUENCE</scope>
    <source>
        <strain evidence="2">MPI-CAGE-CH-0243</strain>
    </source>
</reference>
<organism evidence="2 3">
    <name type="scientific">Dendryphion nanum</name>
    <dbReference type="NCBI Taxonomy" id="256645"/>
    <lineage>
        <taxon>Eukaryota</taxon>
        <taxon>Fungi</taxon>
        <taxon>Dikarya</taxon>
        <taxon>Ascomycota</taxon>
        <taxon>Pezizomycotina</taxon>
        <taxon>Dothideomycetes</taxon>
        <taxon>Pleosporomycetidae</taxon>
        <taxon>Pleosporales</taxon>
        <taxon>Torulaceae</taxon>
        <taxon>Dendryphion</taxon>
    </lineage>
</organism>
<feature type="region of interest" description="Disordered" evidence="1">
    <location>
        <begin position="26"/>
        <end position="113"/>
    </location>
</feature>
<dbReference type="EMBL" id="JAGMWT010000005">
    <property type="protein sequence ID" value="KAH7128606.1"/>
    <property type="molecule type" value="Genomic_DNA"/>
</dbReference>
<proteinExistence type="predicted"/>
<dbReference type="Proteomes" id="UP000700596">
    <property type="component" value="Unassembled WGS sequence"/>
</dbReference>
<accession>A0A9P9E269</accession>
<keyword evidence="3" id="KW-1185">Reference proteome</keyword>
<protein>
    <submittedName>
        <fullName evidence="2">Uncharacterized protein</fullName>
    </submittedName>
</protein>
<evidence type="ECO:0000313" key="2">
    <source>
        <dbReference type="EMBL" id="KAH7128606.1"/>
    </source>
</evidence>
<feature type="compositionally biased region" description="Basic and acidic residues" evidence="1">
    <location>
        <begin position="31"/>
        <end position="54"/>
    </location>
</feature>
<comment type="caution">
    <text evidence="2">The sequence shown here is derived from an EMBL/GenBank/DDBJ whole genome shotgun (WGS) entry which is preliminary data.</text>
</comment>
<dbReference type="AlphaFoldDB" id="A0A9P9E269"/>